<evidence type="ECO:0000256" key="3">
    <source>
        <dbReference type="ARBA" id="ARBA00023015"/>
    </source>
</evidence>
<dbReference type="GO" id="GO:0006351">
    <property type="term" value="P:DNA-templated transcription"/>
    <property type="evidence" value="ECO:0007669"/>
    <property type="project" value="InterPro"/>
</dbReference>
<dbReference type="InterPro" id="IPR036864">
    <property type="entry name" value="Zn2-C6_fun-type_DNA-bd_sf"/>
</dbReference>
<dbReference type="GO" id="GO:0000981">
    <property type="term" value="F:DNA-binding transcription factor activity, RNA polymerase II-specific"/>
    <property type="evidence" value="ECO:0007669"/>
    <property type="project" value="InterPro"/>
</dbReference>
<dbReference type="AlphaFoldDB" id="A0AAN6D668"/>
<proteinExistence type="predicted"/>
<evidence type="ECO:0000313" key="10">
    <source>
        <dbReference type="Proteomes" id="UP000738402"/>
    </source>
</evidence>
<evidence type="ECO:0000256" key="2">
    <source>
        <dbReference type="ARBA" id="ARBA00022833"/>
    </source>
</evidence>
<dbReference type="Pfam" id="PF04082">
    <property type="entry name" value="Fungal_trans"/>
    <property type="match status" value="1"/>
</dbReference>
<dbReference type="InterPro" id="IPR050797">
    <property type="entry name" value="Carb_Metab_Trans_Reg"/>
</dbReference>
<dbReference type="SMART" id="SM00066">
    <property type="entry name" value="GAL4"/>
    <property type="match status" value="1"/>
</dbReference>
<comment type="caution">
    <text evidence="7">The sequence shown here is derived from an EMBL/GenBank/DDBJ whole genome shotgun (WGS) entry which is preliminary data.</text>
</comment>
<feature type="domain" description="Zn(2)-C6 fungal-type" evidence="6">
    <location>
        <begin position="23"/>
        <end position="55"/>
    </location>
</feature>
<evidence type="ECO:0000256" key="5">
    <source>
        <dbReference type="ARBA" id="ARBA00023242"/>
    </source>
</evidence>
<dbReference type="EMBL" id="JAHLUH010000006">
    <property type="protein sequence ID" value="KAG7727747.1"/>
    <property type="molecule type" value="Genomic_DNA"/>
</dbReference>
<keyword evidence="3" id="KW-0805">Transcription regulation</keyword>
<dbReference type="Proteomes" id="UP000697297">
    <property type="component" value="Unassembled WGS sequence"/>
</dbReference>
<dbReference type="GO" id="GO:0003677">
    <property type="term" value="F:DNA binding"/>
    <property type="evidence" value="ECO:0007669"/>
    <property type="project" value="InterPro"/>
</dbReference>
<keyword evidence="5" id="KW-0539">Nucleus</keyword>
<dbReference type="SMART" id="SM00906">
    <property type="entry name" value="Fungal_trans"/>
    <property type="match status" value="1"/>
</dbReference>
<dbReference type="GO" id="GO:0008270">
    <property type="term" value="F:zinc ion binding"/>
    <property type="evidence" value="ECO:0007669"/>
    <property type="project" value="InterPro"/>
</dbReference>
<dbReference type="Proteomes" id="UP000738402">
    <property type="component" value="Unassembled WGS sequence"/>
</dbReference>
<dbReference type="CDD" id="cd00067">
    <property type="entry name" value="GAL4"/>
    <property type="match status" value="1"/>
</dbReference>
<evidence type="ECO:0000256" key="1">
    <source>
        <dbReference type="ARBA" id="ARBA00022723"/>
    </source>
</evidence>
<evidence type="ECO:0000313" key="7">
    <source>
        <dbReference type="EMBL" id="KAG7727747.1"/>
    </source>
</evidence>
<evidence type="ECO:0000313" key="8">
    <source>
        <dbReference type="EMBL" id="KAG7764652.1"/>
    </source>
</evidence>
<dbReference type="GO" id="GO:0001080">
    <property type="term" value="P:nitrogen catabolite activation of transcription from RNA polymerase II promoter"/>
    <property type="evidence" value="ECO:0007669"/>
    <property type="project" value="TreeGrafter"/>
</dbReference>
<keyword evidence="4" id="KW-0804">Transcription</keyword>
<accession>A0AAN6D668</accession>
<evidence type="ECO:0000259" key="6">
    <source>
        <dbReference type="PROSITE" id="PS50048"/>
    </source>
</evidence>
<evidence type="ECO:0000313" key="9">
    <source>
        <dbReference type="Proteomes" id="UP000697297"/>
    </source>
</evidence>
<keyword evidence="1" id="KW-0479">Metal-binding</keyword>
<dbReference type="PROSITE" id="PS00463">
    <property type="entry name" value="ZN2_CY6_FUNGAL_1"/>
    <property type="match status" value="1"/>
</dbReference>
<dbReference type="SUPFAM" id="SSF57701">
    <property type="entry name" value="Zn2/Cys6 DNA-binding domain"/>
    <property type="match status" value="1"/>
</dbReference>
<keyword evidence="9" id="KW-1185">Reference proteome</keyword>
<keyword evidence="2" id="KW-0862">Zinc</keyword>
<dbReference type="CDD" id="cd12148">
    <property type="entry name" value="fungal_TF_MHR"/>
    <property type="match status" value="1"/>
</dbReference>
<organism evidence="7 10">
    <name type="scientific">Ogataea haglerorum</name>
    <dbReference type="NCBI Taxonomy" id="1937702"/>
    <lineage>
        <taxon>Eukaryota</taxon>
        <taxon>Fungi</taxon>
        <taxon>Dikarya</taxon>
        <taxon>Ascomycota</taxon>
        <taxon>Saccharomycotina</taxon>
        <taxon>Pichiomycetes</taxon>
        <taxon>Pichiales</taxon>
        <taxon>Pichiaceae</taxon>
        <taxon>Ogataea</taxon>
    </lineage>
</organism>
<dbReference type="InterPro" id="IPR007219">
    <property type="entry name" value="XnlR_reg_dom"/>
</dbReference>
<dbReference type="InterPro" id="IPR001138">
    <property type="entry name" value="Zn2Cys6_DnaBD"/>
</dbReference>
<dbReference type="PANTHER" id="PTHR31668">
    <property type="entry name" value="GLUCOSE TRANSPORT TRANSCRIPTION REGULATOR RGT1-RELATED-RELATED"/>
    <property type="match status" value="1"/>
</dbReference>
<dbReference type="PROSITE" id="PS50048">
    <property type="entry name" value="ZN2_CY6_FUNGAL_2"/>
    <property type="match status" value="1"/>
</dbReference>
<evidence type="ECO:0000256" key="4">
    <source>
        <dbReference type="ARBA" id="ARBA00023163"/>
    </source>
</evidence>
<sequence length="623" mass="70765">MASQVSEVQLPKGRLYRSRKNRPCDFCRKRRMACLKEENFDKCIGCHLRNLDCTYAMAPIKKRQSRKSSDASPPAYKDIVLEVQSANPCVFKVESRPHSISHERNALELHNGKRSLFVGFSGDQDPWLLKNIVQQIPEDNSDTNYALKNSDGGPQAPIFFAVYPTEYLDPRPGYYCVDSVQEVAKPLEKSIISTFFSVVNCAYPLVNECKFYEEMNMNTVSATLLATMYVISHPYVEGQEKSIAIEKKAAGDWFKLADFTSKALPLEQGAPTLQTIQSILLKLNQKPLVIRNANSPCHWSQSASLVASSQELGLHLDPLEWDIPLPEKRIRRRLWWAVYVQDKWESFGLSRPSHIQDHDFSVSDISVSDFFENEDEALENINVIGIHIFVAMVRLTKVLSELLFSFFSVKSFLHRPQSPEEALATGIGFMNRINAVESVYFPQSCPERLLGAMVSLHVAKAALALSCCRSVLYIDANACYHSLSERAFDYVKEFNSYLSSLDMKNLDTFWWSYSRVNFSIVGSCLLAFYVIGTTNGEGETWEEQVEIYHSNLKTITKHTHVTELALLRFGLLYMKIKQTSAQKMQPVHNSSVPEVQKIHPLLTDDDIFAEWLSTNGLKVSRDN</sequence>
<dbReference type="PANTHER" id="PTHR31668:SF4">
    <property type="entry name" value="TRANSCRIPTIONAL ACTIVATOR PROTEIN DAL81"/>
    <property type="match status" value="1"/>
</dbReference>
<protein>
    <recommendedName>
        <fullName evidence="6">Zn(2)-C6 fungal-type domain-containing protein</fullName>
    </recommendedName>
</protein>
<dbReference type="EMBL" id="JAHLUN010000008">
    <property type="protein sequence ID" value="KAG7764652.1"/>
    <property type="molecule type" value="Genomic_DNA"/>
</dbReference>
<gene>
    <name evidence="7" type="ORF">KL933_002681</name>
    <name evidence="8" type="ORF">KL946_003332</name>
</gene>
<name>A0AAN6D668_9ASCO</name>
<dbReference type="GO" id="GO:0005634">
    <property type="term" value="C:nucleus"/>
    <property type="evidence" value="ECO:0007669"/>
    <property type="project" value="TreeGrafter"/>
</dbReference>
<reference evidence="7 9" key="1">
    <citation type="journal article" date="2021" name="G3 (Bethesda)">
        <title>Genomic diversity, chromosomal rearrangements, and interspecies hybridization in the ogataea polymorpha species complex.</title>
        <authorList>
            <person name="Hanson S.J."/>
            <person name="Cinneide E.O."/>
            <person name="Salzberg L.I."/>
            <person name="Wolfe K.H."/>
            <person name="McGowan J."/>
            <person name="Fitzpatrick D.A."/>
            <person name="Matlin K."/>
        </authorList>
    </citation>
    <scope>NUCLEOTIDE SEQUENCE</scope>
    <source>
        <strain evidence="8">81-436-3</strain>
        <strain evidence="7">83-405-1</strain>
    </source>
</reference>